<keyword evidence="9" id="KW-1185">Reference proteome</keyword>
<dbReference type="InterPro" id="IPR045265">
    <property type="entry name" value="AIR12_DOMON"/>
</dbReference>
<accession>A0A2P5DP75</accession>
<protein>
    <submittedName>
        <fullName evidence="8">DOMON domain containing protein</fullName>
    </submittedName>
</protein>
<keyword evidence="4" id="KW-0249">Electron transport</keyword>
<evidence type="ECO:0000313" key="9">
    <source>
        <dbReference type="Proteomes" id="UP000237105"/>
    </source>
</evidence>
<dbReference type="PROSITE" id="PS50836">
    <property type="entry name" value="DOMON"/>
    <property type="match status" value="2"/>
</dbReference>
<reference evidence="9" key="1">
    <citation type="submission" date="2016-06" db="EMBL/GenBank/DDBJ databases">
        <title>Parallel loss of symbiosis genes in relatives of nitrogen-fixing non-legume Parasponia.</title>
        <authorList>
            <person name="Van Velzen R."/>
            <person name="Holmer R."/>
            <person name="Bu F."/>
            <person name="Rutten L."/>
            <person name="Van Zeijl A."/>
            <person name="Liu W."/>
            <person name="Santuari L."/>
            <person name="Cao Q."/>
            <person name="Sharma T."/>
            <person name="Shen D."/>
            <person name="Roswanjaya Y."/>
            <person name="Wardhani T."/>
            <person name="Kalhor M.S."/>
            <person name="Jansen J."/>
            <person name="Van den Hoogen J."/>
            <person name="Gungor B."/>
            <person name="Hartog M."/>
            <person name="Hontelez J."/>
            <person name="Verver J."/>
            <person name="Yang W.-C."/>
            <person name="Schijlen E."/>
            <person name="Repin R."/>
            <person name="Schilthuizen M."/>
            <person name="Schranz E."/>
            <person name="Heidstra R."/>
            <person name="Miyata K."/>
            <person name="Fedorova E."/>
            <person name="Kohlen W."/>
            <person name="Bisseling T."/>
            <person name="Smit S."/>
            <person name="Geurts R."/>
        </authorList>
    </citation>
    <scope>NUCLEOTIDE SEQUENCE [LARGE SCALE GENOMIC DNA]</scope>
    <source>
        <strain evidence="9">cv. WU1-14</strain>
    </source>
</reference>
<feature type="domain" description="DOMON" evidence="7">
    <location>
        <begin position="277"/>
        <end position="354"/>
    </location>
</feature>
<evidence type="ECO:0000256" key="1">
    <source>
        <dbReference type="ARBA" id="ARBA00004370"/>
    </source>
</evidence>
<evidence type="ECO:0000256" key="5">
    <source>
        <dbReference type="ARBA" id="ARBA00023136"/>
    </source>
</evidence>
<dbReference type="PANTHER" id="PTHR23130:SF157">
    <property type="entry name" value="AUXIN-INDUCED IN ROOT CULTURES PROTEIN 12"/>
    <property type="match status" value="1"/>
</dbReference>
<sequence length="354" mass="38537">MASLPPRQVVLGLSCCVTVVLLIISPVHSITCKNKTLPNNREYTDCVVLPVLHSYLHFSYNASNSTLSVAFTAPPAEPNGWVAWGLNPTSNGMAGGQALVGLKQADGSVSAKTYNISSYYQVVPERIAFDVWDLSTHYEDGNITIFADLKLPANTEKMNHIWQVGPGVNKTNGHLKQHKFKANNLNTMATLDFVARTSTTATNEGGVTMINGGYIGVAGRNNLSLSLWLVSLLALQWRLFLGQPLWEFLYCASRWLISANLTGCSFPHLRPHKLPGQKTLLRLRRTPNSTLSVAFIAPPPKPGGWVAWALNPTSNGMMGAQALVGLRRHSNGSVSAQAYNIDSYFSVIPSRFGT</sequence>
<evidence type="ECO:0000256" key="3">
    <source>
        <dbReference type="ARBA" id="ARBA00022729"/>
    </source>
</evidence>
<evidence type="ECO:0000256" key="2">
    <source>
        <dbReference type="ARBA" id="ARBA00022448"/>
    </source>
</evidence>
<keyword evidence="5" id="KW-0472">Membrane</keyword>
<evidence type="ECO:0000256" key="6">
    <source>
        <dbReference type="SAM" id="SignalP"/>
    </source>
</evidence>
<dbReference type="InterPro" id="IPR005018">
    <property type="entry name" value="DOMON_domain"/>
</dbReference>
<evidence type="ECO:0000259" key="7">
    <source>
        <dbReference type="PROSITE" id="PS50836"/>
    </source>
</evidence>
<dbReference type="PANTHER" id="PTHR23130">
    <property type="entry name" value="CYTOCHROME B561 AND DOMON DOMAIN-CONTAINING PROTEIN"/>
    <property type="match status" value="1"/>
</dbReference>
<feature type="domain" description="DOMON" evidence="7">
    <location>
        <begin position="52"/>
        <end position="165"/>
    </location>
</feature>
<gene>
    <name evidence="8" type="ORF">PanWU01x14_044440</name>
</gene>
<proteinExistence type="predicted"/>
<dbReference type="EMBL" id="JXTB01000025">
    <property type="protein sequence ID" value="PON75092.1"/>
    <property type="molecule type" value="Genomic_DNA"/>
</dbReference>
<dbReference type="OrthoDB" id="1548421at2759"/>
<feature type="signal peptide" evidence="6">
    <location>
        <begin position="1"/>
        <end position="29"/>
    </location>
</feature>
<dbReference type="STRING" id="3476.A0A2P5DP75"/>
<dbReference type="CDD" id="cd09629">
    <property type="entry name" value="DOMON_CIL1_like"/>
    <property type="match status" value="1"/>
</dbReference>
<dbReference type="Proteomes" id="UP000237105">
    <property type="component" value="Unassembled WGS sequence"/>
</dbReference>
<comment type="subcellular location">
    <subcellularLocation>
        <location evidence="1">Membrane</location>
    </subcellularLocation>
</comment>
<feature type="chain" id="PRO_5015155790" evidence="6">
    <location>
        <begin position="30"/>
        <end position="354"/>
    </location>
</feature>
<evidence type="ECO:0000256" key="4">
    <source>
        <dbReference type="ARBA" id="ARBA00022982"/>
    </source>
</evidence>
<dbReference type="AlphaFoldDB" id="A0A2P5DP75"/>
<dbReference type="Pfam" id="PF04526">
    <property type="entry name" value="DUF568"/>
    <property type="match status" value="1"/>
</dbReference>
<keyword evidence="3 6" id="KW-0732">Signal</keyword>
<organism evidence="8 9">
    <name type="scientific">Parasponia andersonii</name>
    <name type="common">Sponia andersonii</name>
    <dbReference type="NCBI Taxonomy" id="3476"/>
    <lineage>
        <taxon>Eukaryota</taxon>
        <taxon>Viridiplantae</taxon>
        <taxon>Streptophyta</taxon>
        <taxon>Embryophyta</taxon>
        <taxon>Tracheophyta</taxon>
        <taxon>Spermatophyta</taxon>
        <taxon>Magnoliopsida</taxon>
        <taxon>eudicotyledons</taxon>
        <taxon>Gunneridae</taxon>
        <taxon>Pentapetalae</taxon>
        <taxon>rosids</taxon>
        <taxon>fabids</taxon>
        <taxon>Rosales</taxon>
        <taxon>Cannabaceae</taxon>
        <taxon>Parasponia</taxon>
    </lineage>
</organism>
<keyword evidence="2" id="KW-0813">Transport</keyword>
<comment type="caution">
    <text evidence="8">The sequence shown here is derived from an EMBL/GenBank/DDBJ whole genome shotgun (WGS) entry which is preliminary data.</text>
</comment>
<evidence type="ECO:0000313" key="8">
    <source>
        <dbReference type="EMBL" id="PON75092.1"/>
    </source>
</evidence>
<name>A0A2P5DP75_PARAD</name>
<dbReference type="GO" id="GO:0016020">
    <property type="term" value="C:membrane"/>
    <property type="evidence" value="ECO:0007669"/>
    <property type="project" value="UniProtKB-SubCell"/>
</dbReference>